<dbReference type="Pfam" id="PF00017">
    <property type="entry name" value="SH2"/>
    <property type="match status" value="1"/>
</dbReference>
<keyword evidence="3 11" id="KW-0547">Nucleotide-binding</keyword>
<dbReference type="GO" id="GO:0030036">
    <property type="term" value="P:actin cytoskeleton organization"/>
    <property type="evidence" value="ECO:0007669"/>
    <property type="project" value="UniProtKB-ARBA"/>
</dbReference>
<dbReference type="EnsemblMetazoa" id="SCAU013441-RA">
    <property type="protein sequence ID" value="SCAU013441-PA"/>
    <property type="gene ID" value="SCAU013441"/>
</dbReference>
<evidence type="ECO:0000256" key="12">
    <source>
        <dbReference type="RuleBase" id="RU362096"/>
    </source>
</evidence>
<dbReference type="InterPro" id="IPR036860">
    <property type="entry name" value="SH2_dom_sf"/>
</dbReference>
<keyword evidence="7 12" id="KW-0829">Tyrosine-protein kinase</keyword>
<dbReference type="Gene3D" id="3.30.200.20">
    <property type="entry name" value="Phosphorylase Kinase, domain 1"/>
    <property type="match status" value="1"/>
</dbReference>
<accession>A0A1I8Q325</accession>
<dbReference type="OrthoDB" id="28230at2759"/>
<name>A0A1I8Q325_STOCA</name>
<dbReference type="PROSITE" id="PS50001">
    <property type="entry name" value="SH2"/>
    <property type="match status" value="1"/>
</dbReference>
<dbReference type="SMART" id="SM00326">
    <property type="entry name" value="SH3"/>
    <property type="match status" value="1"/>
</dbReference>
<dbReference type="Gene3D" id="2.30.30.40">
    <property type="entry name" value="SH3 Domains"/>
    <property type="match status" value="1"/>
</dbReference>
<comment type="similarity">
    <text evidence="12">Belongs to the protein kinase superfamily. Tyr protein kinase family.</text>
</comment>
<dbReference type="InterPro" id="IPR001452">
    <property type="entry name" value="SH3_domain"/>
</dbReference>
<dbReference type="InterPro" id="IPR001245">
    <property type="entry name" value="Ser-Thr/Tyr_kinase_cat_dom"/>
</dbReference>
<dbReference type="InterPro" id="IPR036028">
    <property type="entry name" value="SH3-like_dom_sf"/>
</dbReference>
<dbReference type="PANTHER" id="PTHR24418">
    <property type="entry name" value="TYROSINE-PROTEIN KINASE"/>
    <property type="match status" value="1"/>
</dbReference>
<feature type="binding site" evidence="11">
    <location>
        <position position="273"/>
    </location>
    <ligand>
        <name>ATP</name>
        <dbReference type="ChEBI" id="CHEBI:30616"/>
    </ligand>
</feature>
<dbReference type="PRINTS" id="PR00109">
    <property type="entry name" value="TYRKINASE"/>
</dbReference>
<dbReference type="Proteomes" id="UP000095300">
    <property type="component" value="Unassembled WGS sequence"/>
</dbReference>
<evidence type="ECO:0000259" key="14">
    <source>
        <dbReference type="PROSITE" id="PS50002"/>
    </source>
</evidence>
<evidence type="ECO:0000256" key="3">
    <source>
        <dbReference type="ARBA" id="ARBA00022741"/>
    </source>
</evidence>
<dbReference type="SUPFAM" id="SSF55550">
    <property type="entry name" value="SH2 domain"/>
    <property type="match status" value="1"/>
</dbReference>
<feature type="domain" description="Protein kinase" evidence="15">
    <location>
        <begin position="244"/>
        <end position="510"/>
    </location>
</feature>
<dbReference type="InterPro" id="IPR008266">
    <property type="entry name" value="Tyr_kinase_AS"/>
</dbReference>
<dbReference type="PROSITE" id="PS50002">
    <property type="entry name" value="SH3"/>
    <property type="match status" value="1"/>
</dbReference>
<dbReference type="InterPro" id="IPR011009">
    <property type="entry name" value="Kinase-like_dom_sf"/>
</dbReference>
<evidence type="ECO:0000259" key="13">
    <source>
        <dbReference type="PROSITE" id="PS50001"/>
    </source>
</evidence>
<dbReference type="CDD" id="cd11845">
    <property type="entry name" value="SH3_Src_like"/>
    <property type="match status" value="1"/>
</dbReference>
<protein>
    <recommendedName>
        <fullName evidence="12">Tyrosine-protein kinase</fullName>
        <ecNumber evidence="12">2.7.10.2</ecNumber>
    </recommendedName>
</protein>
<sequence length="541" mass="62227">MGNCLGTRKSKLSKTRDDQCTTLDDTSTIVATTTSQPLEQSFPLLPQITNQSMYETLNTKAKIFVALHDYTALTIDDLSFAKGEHLEILNDTQGDWWMARSKRTRQEGFIPSNYVAKLKSIEAEPWYFGKIKRIEAEKQLLLPENEHGAFLIRDSESHPNSYSLSVRDGHTVQHYRIGQLEDGHFYIDTDTTFITIQELVAHYFLYADGLCVRLCKPCVQFGKPIIEGLSHRTRDQWEIDRTSLRFLRKLGTGQFGQVWEGLWNYNTPVAIKKLKPGTMNAKSFLSEAQTMKKLCHPNLIQLYAVCTVEEPIYIITELMKHGSLLDYLRSTANKWRSIRMRVLVDMAAQIAAGMAYLESQNYIHRDLAARNVLVGDNDIVKIADFGLARLIKENETQADDCGRFPVKWTAPEAAIDSKFSIKSDVWSFGILLTELVTYGHIPYPGMTNAEVLSRIKQGYRMEKPSNCDQQLYEIMLECWHREPMRRPTFETLQWKLEDFKTTDQGNDRYIAIPNTLKYKNIKEVTYSPAPKSNKTNYFVFE</sequence>
<dbReference type="PROSITE" id="PS00107">
    <property type="entry name" value="PROTEIN_KINASE_ATP"/>
    <property type="match status" value="1"/>
</dbReference>
<dbReference type="GO" id="GO:0007424">
    <property type="term" value="P:open tracheal system development"/>
    <property type="evidence" value="ECO:0007669"/>
    <property type="project" value="UniProtKB-ARBA"/>
</dbReference>
<dbReference type="SMART" id="SM00252">
    <property type="entry name" value="SH2"/>
    <property type="match status" value="1"/>
</dbReference>
<dbReference type="InterPro" id="IPR000980">
    <property type="entry name" value="SH2"/>
</dbReference>
<dbReference type="PROSITE" id="PS00109">
    <property type="entry name" value="PROTEIN_KINASE_TYR"/>
    <property type="match status" value="1"/>
</dbReference>
<evidence type="ECO:0000256" key="10">
    <source>
        <dbReference type="PROSITE-ProRule" id="PRU00192"/>
    </source>
</evidence>
<evidence type="ECO:0000256" key="4">
    <source>
        <dbReference type="ARBA" id="ARBA00022777"/>
    </source>
</evidence>
<keyword evidence="17" id="KW-1185">Reference proteome</keyword>
<evidence type="ECO:0000256" key="5">
    <source>
        <dbReference type="ARBA" id="ARBA00022840"/>
    </source>
</evidence>
<dbReference type="GO" id="GO:0005524">
    <property type="term" value="F:ATP binding"/>
    <property type="evidence" value="ECO:0007669"/>
    <property type="project" value="UniProtKB-UniRule"/>
</dbReference>
<keyword evidence="4 12" id="KW-0418">Kinase</keyword>
<dbReference type="InterPro" id="IPR020635">
    <property type="entry name" value="Tyr_kinase_cat_dom"/>
</dbReference>
<keyword evidence="6 9" id="KW-0727">SH2 domain</keyword>
<dbReference type="InterPro" id="IPR050198">
    <property type="entry name" value="Non-receptor_tyrosine_kinases"/>
</dbReference>
<dbReference type="InterPro" id="IPR017441">
    <property type="entry name" value="Protein_kinase_ATP_BS"/>
</dbReference>
<dbReference type="GO" id="GO:0048468">
    <property type="term" value="P:cell development"/>
    <property type="evidence" value="ECO:0007669"/>
    <property type="project" value="UniProtKB-ARBA"/>
</dbReference>
<evidence type="ECO:0000256" key="11">
    <source>
        <dbReference type="PROSITE-ProRule" id="PRU10141"/>
    </source>
</evidence>
<dbReference type="PROSITE" id="PS50011">
    <property type="entry name" value="PROTEIN_KINASE_DOM"/>
    <property type="match status" value="1"/>
</dbReference>
<reference evidence="16" key="1">
    <citation type="submission" date="2020-05" db="UniProtKB">
        <authorList>
            <consortium name="EnsemblMetazoa"/>
        </authorList>
    </citation>
    <scope>IDENTIFICATION</scope>
    <source>
        <strain evidence="16">USDA</strain>
    </source>
</reference>
<evidence type="ECO:0000259" key="15">
    <source>
        <dbReference type="PROSITE" id="PS50011"/>
    </source>
</evidence>
<evidence type="ECO:0000256" key="9">
    <source>
        <dbReference type="PROSITE-ProRule" id="PRU00191"/>
    </source>
</evidence>
<dbReference type="Gene3D" id="1.10.510.10">
    <property type="entry name" value="Transferase(Phosphotransferase) domain 1"/>
    <property type="match status" value="1"/>
</dbReference>
<dbReference type="FunFam" id="1.10.510.10:FF:000318">
    <property type="entry name" value="Tyrosine-protein kinase"/>
    <property type="match status" value="1"/>
</dbReference>
<evidence type="ECO:0000256" key="7">
    <source>
        <dbReference type="ARBA" id="ARBA00023137"/>
    </source>
</evidence>
<feature type="domain" description="SH2" evidence="13">
    <location>
        <begin position="126"/>
        <end position="218"/>
    </location>
</feature>
<dbReference type="PRINTS" id="PR00401">
    <property type="entry name" value="SH2DOMAIN"/>
</dbReference>
<dbReference type="SMART" id="SM00219">
    <property type="entry name" value="TyrKc"/>
    <property type="match status" value="1"/>
</dbReference>
<evidence type="ECO:0000313" key="17">
    <source>
        <dbReference type="Proteomes" id="UP000095300"/>
    </source>
</evidence>
<dbReference type="InterPro" id="IPR000719">
    <property type="entry name" value="Prot_kinase_dom"/>
</dbReference>
<dbReference type="Pfam" id="PF07714">
    <property type="entry name" value="PK_Tyr_Ser-Thr"/>
    <property type="match status" value="1"/>
</dbReference>
<dbReference type="KEGG" id="scac:106081252"/>
<feature type="domain" description="SH3" evidence="14">
    <location>
        <begin position="59"/>
        <end position="120"/>
    </location>
</feature>
<evidence type="ECO:0000313" key="16">
    <source>
        <dbReference type="EnsemblMetazoa" id="SCAU013441-PA"/>
    </source>
</evidence>
<dbReference type="AlphaFoldDB" id="A0A1I8Q325"/>
<dbReference type="EC" id="2.7.10.2" evidence="12"/>
<evidence type="ECO:0000256" key="1">
    <source>
        <dbReference type="ARBA" id="ARBA00022443"/>
    </source>
</evidence>
<proteinExistence type="inferred from homology"/>
<dbReference type="PRINTS" id="PR00452">
    <property type="entry name" value="SH3DOMAIN"/>
</dbReference>
<dbReference type="GO" id="GO:0007435">
    <property type="term" value="P:salivary gland morphogenesis"/>
    <property type="evidence" value="ECO:0007669"/>
    <property type="project" value="UniProtKB-ARBA"/>
</dbReference>
<dbReference type="VEuPathDB" id="VectorBase:SCAU013441"/>
<dbReference type="SUPFAM" id="SSF56112">
    <property type="entry name" value="Protein kinase-like (PK-like)"/>
    <property type="match status" value="1"/>
</dbReference>
<dbReference type="STRING" id="35570.A0A1I8Q325"/>
<dbReference type="FunFam" id="3.30.505.10:FF:000044">
    <property type="entry name" value="Tyrosine-protein kinase"/>
    <property type="match status" value="1"/>
</dbReference>
<evidence type="ECO:0000256" key="8">
    <source>
        <dbReference type="ARBA" id="ARBA00051245"/>
    </source>
</evidence>
<keyword evidence="5 11" id="KW-0067">ATP-binding</keyword>
<dbReference type="GO" id="GO:0004715">
    <property type="term" value="F:non-membrane spanning protein tyrosine kinase activity"/>
    <property type="evidence" value="ECO:0007669"/>
    <property type="project" value="UniProtKB-EC"/>
</dbReference>
<evidence type="ECO:0000256" key="2">
    <source>
        <dbReference type="ARBA" id="ARBA00022679"/>
    </source>
</evidence>
<keyword evidence="2 12" id="KW-0808">Transferase</keyword>
<dbReference type="Gene3D" id="3.30.505.10">
    <property type="entry name" value="SH2 domain"/>
    <property type="match status" value="1"/>
</dbReference>
<dbReference type="GO" id="GO:0002009">
    <property type="term" value="P:morphogenesis of an epithelium"/>
    <property type="evidence" value="ECO:0007669"/>
    <property type="project" value="UniProtKB-ARBA"/>
</dbReference>
<dbReference type="Pfam" id="PF00018">
    <property type="entry name" value="SH3_1"/>
    <property type="match status" value="1"/>
</dbReference>
<evidence type="ECO:0000256" key="6">
    <source>
        <dbReference type="ARBA" id="ARBA00022999"/>
    </source>
</evidence>
<comment type="catalytic activity">
    <reaction evidence="8 12">
        <text>L-tyrosyl-[protein] + ATP = O-phospho-L-tyrosyl-[protein] + ADP + H(+)</text>
        <dbReference type="Rhea" id="RHEA:10596"/>
        <dbReference type="Rhea" id="RHEA-COMP:10136"/>
        <dbReference type="Rhea" id="RHEA-COMP:20101"/>
        <dbReference type="ChEBI" id="CHEBI:15378"/>
        <dbReference type="ChEBI" id="CHEBI:30616"/>
        <dbReference type="ChEBI" id="CHEBI:46858"/>
        <dbReference type="ChEBI" id="CHEBI:61978"/>
        <dbReference type="ChEBI" id="CHEBI:456216"/>
        <dbReference type="EC" id="2.7.10.2"/>
    </reaction>
</comment>
<dbReference type="FunFam" id="3.30.200.20:FF:000053">
    <property type="entry name" value="Tyrosine-protein kinase"/>
    <property type="match status" value="1"/>
</dbReference>
<organism evidence="16 17">
    <name type="scientific">Stomoxys calcitrans</name>
    <name type="common">Stable fly</name>
    <name type="synonym">Conops calcitrans</name>
    <dbReference type="NCBI Taxonomy" id="35570"/>
    <lineage>
        <taxon>Eukaryota</taxon>
        <taxon>Metazoa</taxon>
        <taxon>Ecdysozoa</taxon>
        <taxon>Arthropoda</taxon>
        <taxon>Hexapoda</taxon>
        <taxon>Insecta</taxon>
        <taxon>Pterygota</taxon>
        <taxon>Neoptera</taxon>
        <taxon>Endopterygota</taxon>
        <taxon>Diptera</taxon>
        <taxon>Brachycera</taxon>
        <taxon>Muscomorpha</taxon>
        <taxon>Muscoidea</taxon>
        <taxon>Muscidae</taxon>
        <taxon>Stomoxys</taxon>
    </lineage>
</organism>
<dbReference type="SUPFAM" id="SSF50044">
    <property type="entry name" value="SH3-domain"/>
    <property type="match status" value="1"/>
</dbReference>
<keyword evidence="1 10" id="KW-0728">SH3 domain</keyword>
<dbReference type="FunFam" id="2.30.30.40:FF:000208">
    <property type="entry name" value="Tyrosine-protein kinase"/>
    <property type="match status" value="1"/>
</dbReference>
<gene>
    <name evidence="16" type="primary">106081252</name>
</gene>